<dbReference type="EMBL" id="BMYO01000006">
    <property type="protein sequence ID" value="GHD64681.1"/>
    <property type="molecule type" value="Genomic_DNA"/>
</dbReference>
<dbReference type="Proteomes" id="UP000604737">
    <property type="component" value="Unassembled WGS sequence"/>
</dbReference>
<organism evidence="1 2">
    <name type="scientific">Jeongeupia chitinilytica</name>
    <dbReference type="NCBI Taxonomy" id="1041641"/>
    <lineage>
        <taxon>Bacteria</taxon>
        <taxon>Pseudomonadati</taxon>
        <taxon>Pseudomonadota</taxon>
        <taxon>Betaproteobacteria</taxon>
        <taxon>Neisseriales</taxon>
        <taxon>Chitinibacteraceae</taxon>
        <taxon>Jeongeupia</taxon>
    </lineage>
</organism>
<evidence type="ECO:0000313" key="1">
    <source>
        <dbReference type="EMBL" id="GHD64681.1"/>
    </source>
</evidence>
<sequence length="84" mass="8831">MQPLVLRCFHASLVEQEPGCIGSLAHGVLRVAGAGPGRVPVPFETTESVELELVFANGAMCRVTGRGLTLKSAGEAPIAEWLKC</sequence>
<protein>
    <recommendedName>
        <fullName evidence="3">Diaminopimelate epimerase</fullName>
    </recommendedName>
</protein>
<reference evidence="2" key="1">
    <citation type="journal article" date="2019" name="Int. J. Syst. Evol. Microbiol.">
        <title>The Global Catalogue of Microorganisms (GCM) 10K type strain sequencing project: providing services to taxonomists for standard genome sequencing and annotation.</title>
        <authorList>
            <consortium name="The Broad Institute Genomics Platform"/>
            <consortium name="The Broad Institute Genome Sequencing Center for Infectious Disease"/>
            <person name="Wu L."/>
            <person name="Ma J."/>
        </authorList>
    </citation>
    <scope>NUCLEOTIDE SEQUENCE [LARGE SCALE GENOMIC DNA]</scope>
    <source>
        <strain evidence="2">KCTC 23701</strain>
    </source>
</reference>
<evidence type="ECO:0000313" key="2">
    <source>
        <dbReference type="Proteomes" id="UP000604737"/>
    </source>
</evidence>
<evidence type="ECO:0008006" key="3">
    <source>
        <dbReference type="Google" id="ProtNLM"/>
    </source>
</evidence>
<proteinExistence type="predicted"/>
<keyword evidence="2" id="KW-1185">Reference proteome</keyword>
<comment type="caution">
    <text evidence="1">The sequence shown here is derived from an EMBL/GenBank/DDBJ whole genome shotgun (WGS) entry which is preliminary data.</text>
</comment>
<accession>A0ABQ3H2L8</accession>
<gene>
    <name evidence="1" type="ORF">GCM10007350_24260</name>
</gene>
<name>A0ABQ3H2L8_9NEIS</name>